<evidence type="ECO:0000313" key="1">
    <source>
        <dbReference type="EMBL" id="JAH05530.1"/>
    </source>
</evidence>
<sequence length="35" mass="4082">MCNCTATQLLMCPLVDISYFSVEFKNIYFCISINR</sequence>
<accession>A0A0E9PN67</accession>
<name>A0A0E9PN67_ANGAN</name>
<protein>
    <submittedName>
        <fullName evidence="1">Uncharacterized protein</fullName>
    </submittedName>
</protein>
<organism evidence="1">
    <name type="scientific">Anguilla anguilla</name>
    <name type="common">European freshwater eel</name>
    <name type="synonym">Muraena anguilla</name>
    <dbReference type="NCBI Taxonomy" id="7936"/>
    <lineage>
        <taxon>Eukaryota</taxon>
        <taxon>Metazoa</taxon>
        <taxon>Chordata</taxon>
        <taxon>Craniata</taxon>
        <taxon>Vertebrata</taxon>
        <taxon>Euteleostomi</taxon>
        <taxon>Actinopterygii</taxon>
        <taxon>Neopterygii</taxon>
        <taxon>Teleostei</taxon>
        <taxon>Anguilliformes</taxon>
        <taxon>Anguillidae</taxon>
        <taxon>Anguilla</taxon>
    </lineage>
</organism>
<proteinExistence type="predicted"/>
<dbReference type="EMBL" id="GBXM01103047">
    <property type="protein sequence ID" value="JAH05530.1"/>
    <property type="molecule type" value="Transcribed_RNA"/>
</dbReference>
<reference evidence="1" key="1">
    <citation type="submission" date="2014-11" db="EMBL/GenBank/DDBJ databases">
        <authorList>
            <person name="Amaro Gonzalez C."/>
        </authorList>
    </citation>
    <scope>NUCLEOTIDE SEQUENCE</scope>
</reference>
<reference evidence="1" key="2">
    <citation type="journal article" date="2015" name="Fish Shellfish Immunol.">
        <title>Early steps in the European eel (Anguilla anguilla)-Vibrio vulnificus interaction in the gills: Role of the RtxA13 toxin.</title>
        <authorList>
            <person name="Callol A."/>
            <person name="Pajuelo D."/>
            <person name="Ebbesson L."/>
            <person name="Teles M."/>
            <person name="MacKenzie S."/>
            <person name="Amaro C."/>
        </authorList>
    </citation>
    <scope>NUCLEOTIDE SEQUENCE</scope>
</reference>
<dbReference type="AlphaFoldDB" id="A0A0E9PN67"/>